<dbReference type="InterPro" id="IPR036736">
    <property type="entry name" value="ACP-like_sf"/>
</dbReference>
<dbReference type="EMBL" id="JALPRX010000012">
    <property type="protein sequence ID" value="MCK8783506.1"/>
    <property type="molecule type" value="Genomic_DNA"/>
</dbReference>
<keyword evidence="3" id="KW-1185">Reference proteome</keyword>
<sequence length="82" mass="8864">MADEESFREVAQAIGETLMVDPATITRATTADDVNGWDSVTHSMLVMEIERRLGIQLPMDKVFDLADVGELVDLVAAARSAG</sequence>
<proteinExistence type="predicted"/>
<dbReference type="SUPFAM" id="SSF47336">
    <property type="entry name" value="ACP-like"/>
    <property type="match status" value="1"/>
</dbReference>
<evidence type="ECO:0000313" key="2">
    <source>
        <dbReference type="EMBL" id="MCK8783506.1"/>
    </source>
</evidence>
<accession>A0A9X2BTU4</accession>
<dbReference type="RefSeq" id="WP_248665632.1">
    <property type="nucleotide sequence ID" value="NZ_JALPRX010000012.1"/>
</dbReference>
<evidence type="ECO:0000313" key="3">
    <source>
        <dbReference type="Proteomes" id="UP001139516"/>
    </source>
</evidence>
<dbReference type="InterPro" id="IPR009081">
    <property type="entry name" value="PP-bd_ACP"/>
</dbReference>
<dbReference type="Proteomes" id="UP001139516">
    <property type="component" value="Unassembled WGS sequence"/>
</dbReference>
<gene>
    <name evidence="2" type="ORF">M0638_03805</name>
</gene>
<dbReference type="PROSITE" id="PS50075">
    <property type="entry name" value="CARRIER"/>
    <property type="match status" value="1"/>
</dbReference>
<name>A0A9X2BTU4_9PROT</name>
<comment type="caution">
    <text evidence="2">The sequence shown here is derived from an EMBL/GenBank/DDBJ whole genome shotgun (WGS) entry which is preliminary data.</text>
</comment>
<dbReference type="Gene3D" id="1.10.1200.10">
    <property type="entry name" value="ACP-like"/>
    <property type="match status" value="1"/>
</dbReference>
<feature type="domain" description="Carrier" evidence="1">
    <location>
        <begin position="1"/>
        <end position="79"/>
    </location>
</feature>
<organism evidence="2 3">
    <name type="scientific">Roseomonas acroporae</name>
    <dbReference type="NCBI Taxonomy" id="2937791"/>
    <lineage>
        <taxon>Bacteria</taxon>
        <taxon>Pseudomonadati</taxon>
        <taxon>Pseudomonadota</taxon>
        <taxon>Alphaproteobacteria</taxon>
        <taxon>Acetobacterales</taxon>
        <taxon>Roseomonadaceae</taxon>
        <taxon>Roseomonas</taxon>
    </lineage>
</organism>
<evidence type="ECO:0000259" key="1">
    <source>
        <dbReference type="PROSITE" id="PS50075"/>
    </source>
</evidence>
<dbReference type="Pfam" id="PF00550">
    <property type="entry name" value="PP-binding"/>
    <property type="match status" value="1"/>
</dbReference>
<reference evidence="2" key="1">
    <citation type="submission" date="2022-04" db="EMBL/GenBank/DDBJ databases">
        <title>Roseomonas acroporae sp. nov., isolated from coral Acropora digitifera.</title>
        <authorList>
            <person name="Sun H."/>
        </authorList>
    </citation>
    <scope>NUCLEOTIDE SEQUENCE</scope>
    <source>
        <strain evidence="2">NAR14</strain>
    </source>
</reference>
<dbReference type="AlphaFoldDB" id="A0A9X2BTU4"/>
<protein>
    <submittedName>
        <fullName evidence="2">Acyl carrier protein</fullName>
    </submittedName>
</protein>